<sequence>AAGANTPPEILNQLSLNEDHIIRWAVATNPNTSLPTLQQLANDADSNVTYGVFLNPNVPIELQKQLAQDDSGSIHIFMAENPDTLPEILDILIDSSSAHVRETALHHSNAPRSETAFKPPEVPLFEIPGGGPIQFLDLGGPTRTVPYENPIFPGVDALEEQGASEGVYPAGYISFDIDPEGSELAPAEEGKHITGDLENGLPQLEDNSVHGTIFAANTLQYVTQQKLLAKDVARVAAPGTEVVVEEGIEADAQGNPDLQDAPSTEYYNTLLQMGFQFVSATFPYEEGRAAVVVLRKPEEKRGLNMRRRKVALVMKKAQQPPKWTDPKFLGSALYSRIKEVLKTYTKQIREDPQLADGLVTETIPELITRDKDLYISAGVTLPIMLEA</sequence>
<dbReference type="EMBL" id="LAZR01057036">
    <property type="protein sequence ID" value="KKK72878.1"/>
    <property type="molecule type" value="Genomic_DNA"/>
</dbReference>
<dbReference type="SUPFAM" id="SSF48371">
    <property type="entry name" value="ARM repeat"/>
    <property type="match status" value="1"/>
</dbReference>
<organism evidence="1">
    <name type="scientific">marine sediment metagenome</name>
    <dbReference type="NCBI Taxonomy" id="412755"/>
    <lineage>
        <taxon>unclassified sequences</taxon>
        <taxon>metagenomes</taxon>
        <taxon>ecological metagenomes</taxon>
    </lineage>
</organism>
<dbReference type="AlphaFoldDB" id="A0A0F8XVA6"/>
<name>A0A0F8XVA6_9ZZZZ</name>
<dbReference type="Gene3D" id="1.25.10.10">
    <property type="entry name" value="Leucine-rich Repeat Variant"/>
    <property type="match status" value="1"/>
</dbReference>
<gene>
    <name evidence="1" type="ORF">LCGC14_2899470</name>
</gene>
<accession>A0A0F8XVA6</accession>
<protein>
    <submittedName>
        <fullName evidence="1">Uncharacterized protein</fullName>
    </submittedName>
</protein>
<dbReference type="InterPro" id="IPR011989">
    <property type="entry name" value="ARM-like"/>
</dbReference>
<dbReference type="InterPro" id="IPR016024">
    <property type="entry name" value="ARM-type_fold"/>
</dbReference>
<dbReference type="InterPro" id="IPR029063">
    <property type="entry name" value="SAM-dependent_MTases_sf"/>
</dbReference>
<reference evidence="1" key="1">
    <citation type="journal article" date="2015" name="Nature">
        <title>Complex archaea that bridge the gap between prokaryotes and eukaryotes.</title>
        <authorList>
            <person name="Spang A."/>
            <person name="Saw J.H."/>
            <person name="Jorgensen S.L."/>
            <person name="Zaremba-Niedzwiedzka K."/>
            <person name="Martijn J."/>
            <person name="Lind A.E."/>
            <person name="van Eijk R."/>
            <person name="Schleper C."/>
            <person name="Guy L."/>
            <person name="Ettema T.J."/>
        </authorList>
    </citation>
    <scope>NUCLEOTIDE SEQUENCE</scope>
</reference>
<comment type="caution">
    <text evidence="1">The sequence shown here is derived from an EMBL/GenBank/DDBJ whole genome shotgun (WGS) entry which is preliminary data.</text>
</comment>
<proteinExistence type="predicted"/>
<feature type="non-terminal residue" evidence="1">
    <location>
        <position position="1"/>
    </location>
</feature>
<feature type="non-terminal residue" evidence="1">
    <location>
        <position position="387"/>
    </location>
</feature>
<evidence type="ECO:0000313" key="1">
    <source>
        <dbReference type="EMBL" id="KKK72878.1"/>
    </source>
</evidence>
<dbReference type="SUPFAM" id="SSF53335">
    <property type="entry name" value="S-adenosyl-L-methionine-dependent methyltransferases"/>
    <property type="match status" value="1"/>
</dbReference>